<proteinExistence type="predicted"/>
<feature type="chain" id="PRO_5042857788" evidence="1">
    <location>
        <begin position="20"/>
        <end position="624"/>
    </location>
</feature>
<gene>
    <name evidence="2" type="ORF">RI129_012283</name>
</gene>
<organism evidence="2 3">
    <name type="scientific">Pyrocoelia pectoralis</name>
    <dbReference type="NCBI Taxonomy" id="417401"/>
    <lineage>
        <taxon>Eukaryota</taxon>
        <taxon>Metazoa</taxon>
        <taxon>Ecdysozoa</taxon>
        <taxon>Arthropoda</taxon>
        <taxon>Hexapoda</taxon>
        <taxon>Insecta</taxon>
        <taxon>Pterygota</taxon>
        <taxon>Neoptera</taxon>
        <taxon>Endopterygota</taxon>
        <taxon>Coleoptera</taxon>
        <taxon>Polyphaga</taxon>
        <taxon>Elateriformia</taxon>
        <taxon>Elateroidea</taxon>
        <taxon>Lampyridae</taxon>
        <taxon>Lampyrinae</taxon>
        <taxon>Pyrocoelia</taxon>
    </lineage>
</organism>
<evidence type="ECO:0000313" key="3">
    <source>
        <dbReference type="Proteomes" id="UP001329430"/>
    </source>
</evidence>
<evidence type="ECO:0000256" key="1">
    <source>
        <dbReference type="SAM" id="SignalP"/>
    </source>
</evidence>
<comment type="caution">
    <text evidence="2">The sequence shown here is derived from an EMBL/GenBank/DDBJ whole genome shotgun (WGS) entry which is preliminary data.</text>
</comment>
<name>A0AAN7ZFS1_9COLE</name>
<sequence length="624" mass="72238">MTNLAVFFVAVLALEGVFSDVTKYDDDFSFVEVWEEIEGEIRQVSLHLMISDREEEAYAKTVIEQCGKLAALIGDVIKQLKEETIGHEVGDIIFKRVMYVFQEVYNSLNRIVALKGGVELNSGLIYNLEVTSERMEQLVYIGKTYCPQLRAVLRTLLVDFLRCVQEFPISTGILEQNVIIYESPRRMVSQCKVLTEEFTDLLKEFSHMDQIRMLFRGFARYVDEILQKLDVVTIPDVEVKNVTLNLREMQSLLTGVTTREVTNVRSFQTDIFYQLCNVNEAFERLVILVDRDDYSSDLKSSLEKIIYYYYYAVKQTHFEVRTAYKNAFYGLSGNWELSSADSPDSVSFEIETPKEIVMKIQKLLKDGILLKPTPDYYYSRLLEMLELVTGKIDSEVKTGYLLRTEMALNTFSQYLKVIKREIEANPNGDGKYQFEEIVEMAIGELYKLVIAEKMQDNGFEHLLMKEICEQFLLFLRGIGSPNLISPTEVVAEIRKLTTKSFASIHDPQVVTYCFRELGKVLEYVIDKLDKEVKIGHLPNSEVSIRTFSQYLKVVKAALNSEDYPKYEFSAVAQMVSMKLDEIVSDRRIPAQGFENLVLKDICLEFLTFFRNIYYKIEVYREEFS</sequence>
<dbReference type="Proteomes" id="UP001329430">
    <property type="component" value="Chromosome 10"/>
</dbReference>
<reference evidence="2 3" key="1">
    <citation type="journal article" date="2024" name="Insects">
        <title>An Improved Chromosome-Level Genome Assembly of the Firefly Pyrocoelia pectoralis.</title>
        <authorList>
            <person name="Fu X."/>
            <person name="Meyer-Rochow V.B."/>
            <person name="Ballantyne L."/>
            <person name="Zhu X."/>
        </authorList>
    </citation>
    <scope>NUCLEOTIDE SEQUENCE [LARGE SCALE GENOMIC DNA]</scope>
    <source>
        <strain evidence="2">XCY_ONT2</strain>
    </source>
</reference>
<accession>A0AAN7ZFS1</accession>
<keyword evidence="1" id="KW-0732">Signal</keyword>
<protein>
    <submittedName>
        <fullName evidence="2">Uncharacterized protein</fullName>
    </submittedName>
</protein>
<dbReference type="AlphaFoldDB" id="A0AAN7ZFS1"/>
<keyword evidence="3" id="KW-1185">Reference proteome</keyword>
<evidence type="ECO:0000313" key="2">
    <source>
        <dbReference type="EMBL" id="KAK5637988.1"/>
    </source>
</evidence>
<feature type="signal peptide" evidence="1">
    <location>
        <begin position="1"/>
        <end position="19"/>
    </location>
</feature>
<dbReference type="EMBL" id="JAVRBK010000010">
    <property type="protein sequence ID" value="KAK5637988.1"/>
    <property type="molecule type" value="Genomic_DNA"/>
</dbReference>